<dbReference type="RefSeq" id="WP_129121430.1">
    <property type="nucleotide sequence ID" value="NZ_PEIB01000004.1"/>
</dbReference>
<comment type="caution">
    <text evidence="1">The sequence shown here is derived from an EMBL/GenBank/DDBJ whole genome shotgun (WGS) entry which is preliminary data.</text>
</comment>
<dbReference type="OrthoDB" id="7278101at2"/>
<accession>A0A4Q0YTM4</accession>
<sequence length="390" mass="44792">MIEQDKWLAASKAGDWNRVCEVIASDVKDKPVKERASTFLKAAQYAREHKAWHAAIHCYRLLADIETDDEKIALVYSWMSSCFGESREFKEAESYGRQSLALRDRERVSRRKNTRRVVSFSLYGQSPKYCETAIINADVMPDIYPGWEMWVYHDDSVPDHVLERLKQRGVVLISASVVEASHMPGTFWRFLALESLDVDMVICRDADSIVCAREKCLVDSWLKSDKSFHVIRDWFGHTDLILAGLWGARHGLLTGVRAMIDRYLVEVGDKLHSTHADQFFLAEYVWPRIKHSCMHHSSVITEVLNAKWPDNEPRMLGDLDGNDQLGSWKTSSLAIPDIGDAMIEIIFDNKVLCRYRLDRGAELVLPRLYRERLQEGVYSLNIAPVSQKEV</sequence>
<evidence type="ECO:0000313" key="1">
    <source>
        <dbReference type="EMBL" id="RXJ74073.1"/>
    </source>
</evidence>
<proteinExistence type="predicted"/>
<organism evidence="1 2">
    <name type="scientific">Veronia nyctiphanis</name>
    <dbReference type="NCBI Taxonomy" id="1278244"/>
    <lineage>
        <taxon>Bacteria</taxon>
        <taxon>Pseudomonadati</taxon>
        <taxon>Pseudomonadota</taxon>
        <taxon>Gammaproteobacteria</taxon>
        <taxon>Vibrionales</taxon>
        <taxon>Vibrionaceae</taxon>
        <taxon>Veronia</taxon>
    </lineage>
</organism>
<dbReference type="AlphaFoldDB" id="A0A4Q0YTM4"/>
<gene>
    <name evidence="1" type="ORF">CS022_05380</name>
</gene>
<keyword evidence="2" id="KW-1185">Reference proteome</keyword>
<protein>
    <submittedName>
        <fullName evidence="1">Uncharacterized protein</fullName>
    </submittedName>
</protein>
<dbReference type="EMBL" id="PEIB01000004">
    <property type="protein sequence ID" value="RXJ74073.1"/>
    <property type="molecule type" value="Genomic_DNA"/>
</dbReference>
<name>A0A4Q0YTM4_9GAMM</name>
<dbReference type="Proteomes" id="UP000290287">
    <property type="component" value="Unassembled WGS sequence"/>
</dbReference>
<reference evidence="1 2" key="1">
    <citation type="submission" date="2017-10" db="EMBL/GenBank/DDBJ databases">
        <title>Nyctiphanis sp. nov., isolated from the stomach of the euphausiid Nyctiphanes simplex (Hansen, 1911) in the Gulf of California.</title>
        <authorList>
            <person name="Gomez-Gil B."/>
            <person name="Aguilar-Mendez M."/>
            <person name="Lopez-Cortes A."/>
            <person name="Gomez-Gutierrez J."/>
            <person name="Roque A."/>
            <person name="Lang E."/>
            <person name="Gonzalez-Castillo A."/>
        </authorList>
    </citation>
    <scope>NUCLEOTIDE SEQUENCE [LARGE SCALE GENOMIC DNA]</scope>
    <source>
        <strain evidence="1 2">CAIM 600</strain>
    </source>
</reference>
<evidence type="ECO:0000313" key="2">
    <source>
        <dbReference type="Proteomes" id="UP000290287"/>
    </source>
</evidence>